<dbReference type="InterPro" id="IPR050587">
    <property type="entry name" value="GNT1/Glycosyltrans_8"/>
</dbReference>
<dbReference type="InterPro" id="IPR029044">
    <property type="entry name" value="Nucleotide-diphossugar_trans"/>
</dbReference>
<evidence type="ECO:0000256" key="1">
    <source>
        <dbReference type="SAM" id="MobiDB-lite"/>
    </source>
</evidence>
<dbReference type="PANTHER" id="PTHR11183">
    <property type="entry name" value="GLYCOGENIN SUBFAMILY MEMBER"/>
    <property type="match status" value="1"/>
</dbReference>
<dbReference type="Gene3D" id="3.90.550.10">
    <property type="entry name" value="Spore Coat Polysaccharide Biosynthesis Protein SpsA, Chain A"/>
    <property type="match status" value="1"/>
</dbReference>
<accession>W4GYB5</accession>
<feature type="region of interest" description="Disordered" evidence="1">
    <location>
        <begin position="267"/>
        <end position="287"/>
    </location>
</feature>
<dbReference type="AlphaFoldDB" id="W4GYB5"/>
<dbReference type="RefSeq" id="XP_009826403.1">
    <property type="nucleotide sequence ID" value="XM_009828101.1"/>
</dbReference>
<organism evidence="2">
    <name type="scientific">Aphanomyces astaci</name>
    <name type="common">Crayfish plague agent</name>
    <dbReference type="NCBI Taxonomy" id="112090"/>
    <lineage>
        <taxon>Eukaryota</taxon>
        <taxon>Sar</taxon>
        <taxon>Stramenopiles</taxon>
        <taxon>Oomycota</taxon>
        <taxon>Saprolegniomycetes</taxon>
        <taxon>Saprolegniales</taxon>
        <taxon>Verrucalvaceae</taxon>
        <taxon>Aphanomyces</taxon>
    </lineage>
</organism>
<dbReference type="SUPFAM" id="SSF53448">
    <property type="entry name" value="Nucleotide-diphospho-sugar transferases"/>
    <property type="match status" value="1"/>
</dbReference>
<gene>
    <name evidence="2" type="ORF">H257_03834</name>
</gene>
<reference evidence="2" key="1">
    <citation type="submission" date="2013-12" db="EMBL/GenBank/DDBJ databases">
        <title>The Genome Sequence of Aphanomyces astaci APO3.</title>
        <authorList>
            <consortium name="The Broad Institute Genomics Platform"/>
            <person name="Russ C."/>
            <person name="Tyler B."/>
            <person name="van West P."/>
            <person name="Dieguez-Uribeondo J."/>
            <person name="Young S.K."/>
            <person name="Zeng Q."/>
            <person name="Gargeya S."/>
            <person name="Fitzgerald M."/>
            <person name="Abouelleil A."/>
            <person name="Alvarado L."/>
            <person name="Chapman S.B."/>
            <person name="Gainer-Dewar J."/>
            <person name="Goldberg J."/>
            <person name="Griggs A."/>
            <person name="Gujja S."/>
            <person name="Hansen M."/>
            <person name="Howarth C."/>
            <person name="Imamovic A."/>
            <person name="Ireland A."/>
            <person name="Larimer J."/>
            <person name="McCowan C."/>
            <person name="Murphy C."/>
            <person name="Pearson M."/>
            <person name="Poon T.W."/>
            <person name="Priest M."/>
            <person name="Roberts A."/>
            <person name="Saif S."/>
            <person name="Shea T."/>
            <person name="Sykes S."/>
            <person name="Wortman J."/>
            <person name="Nusbaum C."/>
            <person name="Birren B."/>
        </authorList>
    </citation>
    <scope>NUCLEOTIDE SEQUENCE [LARGE SCALE GENOMIC DNA]</scope>
    <source>
        <strain evidence="2">APO3</strain>
    </source>
</reference>
<protein>
    <submittedName>
        <fullName evidence="2">Uncharacterized protein</fullName>
    </submittedName>
</protein>
<evidence type="ECO:0000313" key="2">
    <source>
        <dbReference type="EMBL" id="ETV84710.1"/>
    </source>
</evidence>
<dbReference type="GeneID" id="20805830"/>
<dbReference type="EMBL" id="KI913119">
    <property type="protein sequence ID" value="ETV84710.1"/>
    <property type="molecule type" value="Genomic_DNA"/>
</dbReference>
<dbReference type="VEuPathDB" id="FungiDB:H257_03834"/>
<proteinExistence type="predicted"/>
<sequence>MSVVHRFAYATLVATDSYAVGAEVLRASLLATKSPYTLVILHTPTVSESVVENLRRLENVQVVPVAWLYPRPDQATSYAFDRFKDVWKKLRVFELTVYDTVAFLDSDMLVTQNMDELFTLIGDAPDTLVASLACTCNPMKIPHYPTHWQPENCPYWKREHGGMVDSNIVPKYFNSARPSNCSPKLVDMATFNRLVSRFQDEPDLSRFVFADQCFFNENFPNFHVASYKYNAVKMLQSAHPATWNMEVGRCQDYFSSGLAAGSEERAFHSHETMGRRSNRSRSRGSSLPRFVQNLVGHKGQQRPRRRLVDVIVVAPASRWKLLRTRASQSCHKSSCCHPPRTYRAAIQAYAPLNYKDWHHADGTTAMQSEPNL</sequence>
<dbReference type="STRING" id="112090.W4GYB5"/>
<dbReference type="OrthoDB" id="2014201at2759"/>
<name>W4GYB5_APHAT</name>